<dbReference type="CDD" id="cd00093">
    <property type="entry name" value="HTH_XRE"/>
    <property type="match status" value="1"/>
</dbReference>
<evidence type="ECO:0000313" key="2">
    <source>
        <dbReference type="EMBL" id="MCW8087725.1"/>
    </source>
</evidence>
<accession>A0ABT3P056</accession>
<name>A0ABT3P056_9PROT</name>
<sequence>MPTTKRTYSRYGLEGLALLGKMIRLGRMQRRLTAQELAERIGVSRSTLQRIEKGDPKVEVGLMFEAAAIVGVKLFDADEKGITALAARTDDRIAVLPKHIYKAGKQVDDDF</sequence>
<evidence type="ECO:0000259" key="1">
    <source>
        <dbReference type="PROSITE" id="PS50943"/>
    </source>
</evidence>
<keyword evidence="3" id="KW-1185">Reference proteome</keyword>
<dbReference type="Proteomes" id="UP001526430">
    <property type="component" value="Unassembled WGS sequence"/>
</dbReference>
<dbReference type="InterPro" id="IPR010982">
    <property type="entry name" value="Lambda_DNA-bd_dom_sf"/>
</dbReference>
<dbReference type="Pfam" id="PF01381">
    <property type="entry name" value="HTH_3"/>
    <property type="match status" value="1"/>
</dbReference>
<dbReference type="PROSITE" id="PS50943">
    <property type="entry name" value="HTH_CROC1"/>
    <property type="match status" value="1"/>
</dbReference>
<evidence type="ECO:0000313" key="3">
    <source>
        <dbReference type="Proteomes" id="UP001526430"/>
    </source>
</evidence>
<feature type="domain" description="HTH cro/C1-type" evidence="1">
    <location>
        <begin position="23"/>
        <end position="54"/>
    </location>
</feature>
<dbReference type="InterPro" id="IPR001387">
    <property type="entry name" value="Cro/C1-type_HTH"/>
</dbReference>
<protein>
    <submittedName>
        <fullName evidence="2">Helix-turn-helix domain-containing protein</fullName>
    </submittedName>
</protein>
<dbReference type="SUPFAM" id="SSF47413">
    <property type="entry name" value="lambda repressor-like DNA-binding domains"/>
    <property type="match status" value="1"/>
</dbReference>
<dbReference type="RefSeq" id="WP_301591931.1">
    <property type="nucleotide sequence ID" value="NZ_JAPFQI010000020.1"/>
</dbReference>
<dbReference type="SMART" id="SM00530">
    <property type="entry name" value="HTH_XRE"/>
    <property type="match status" value="1"/>
</dbReference>
<dbReference type="Gene3D" id="1.10.260.40">
    <property type="entry name" value="lambda repressor-like DNA-binding domains"/>
    <property type="match status" value="1"/>
</dbReference>
<reference evidence="2 3" key="1">
    <citation type="submission" date="2022-10" db="EMBL/GenBank/DDBJ databases">
        <title>Roseococcus glaciei nov., sp. nov., isolated from glacier.</title>
        <authorList>
            <person name="Liu Q."/>
            <person name="Xin Y.-H."/>
        </authorList>
    </citation>
    <scope>NUCLEOTIDE SEQUENCE [LARGE SCALE GENOMIC DNA]</scope>
    <source>
        <strain evidence="2 3">MDT2-1-1</strain>
    </source>
</reference>
<comment type="caution">
    <text evidence="2">The sequence shown here is derived from an EMBL/GenBank/DDBJ whole genome shotgun (WGS) entry which is preliminary data.</text>
</comment>
<organism evidence="2 3">
    <name type="scientific">Sabulicella glaciei</name>
    <dbReference type="NCBI Taxonomy" id="2984948"/>
    <lineage>
        <taxon>Bacteria</taxon>
        <taxon>Pseudomonadati</taxon>
        <taxon>Pseudomonadota</taxon>
        <taxon>Alphaproteobacteria</taxon>
        <taxon>Acetobacterales</taxon>
        <taxon>Acetobacteraceae</taxon>
        <taxon>Sabulicella</taxon>
    </lineage>
</organism>
<gene>
    <name evidence="2" type="ORF">OF850_19125</name>
</gene>
<dbReference type="EMBL" id="JAPFQI010000020">
    <property type="protein sequence ID" value="MCW8087725.1"/>
    <property type="molecule type" value="Genomic_DNA"/>
</dbReference>
<proteinExistence type="predicted"/>